<name>A0A176W9C9_MARPO</name>
<dbReference type="EMBL" id="LVLJ01001430">
    <property type="protein sequence ID" value="OAE29710.1"/>
    <property type="molecule type" value="Genomic_DNA"/>
</dbReference>
<keyword evidence="2" id="KW-1185">Reference proteome</keyword>
<evidence type="ECO:0000313" key="1">
    <source>
        <dbReference type="EMBL" id="OAE29710.1"/>
    </source>
</evidence>
<dbReference type="Proteomes" id="UP000077202">
    <property type="component" value="Unassembled WGS sequence"/>
</dbReference>
<dbReference type="AlphaFoldDB" id="A0A176W9C9"/>
<gene>
    <name evidence="1" type="ORF">AXG93_3884s1050</name>
</gene>
<reference evidence="1" key="1">
    <citation type="submission" date="2016-03" db="EMBL/GenBank/DDBJ databases">
        <title>Mechanisms controlling the formation of the plant cell surface in tip-growing cells are functionally conserved among land plants.</title>
        <authorList>
            <person name="Honkanen S."/>
            <person name="Jones V.A."/>
            <person name="Morieri G."/>
            <person name="Champion C."/>
            <person name="Hetherington A.J."/>
            <person name="Kelly S."/>
            <person name="Saint-Marcoux D."/>
            <person name="Proust H."/>
            <person name="Prescott H."/>
            <person name="Dolan L."/>
        </authorList>
    </citation>
    <scope>NUCLEOTIDE SEQUENCE [LARGE SCALE GENOMIC DNA]</scope>
    <source>
        <tissue evidence="1">Whole gametophyte</tissue>
    </source>
</reference>
<protein>
    <submittedName>
        <fullName evidence="1">Uncharacterized protein</fullName>
    </submittedName>
</protein>
<evidence type="ECO:0000313" key="2">
    <source>
        <dbReference type="Proteomes" id="UP000077202"/>
    </source>
</evidence>
<organism evidence="1 2">
    <name type="scientific">Marchantia polymorpha subsp. ruderalis</name>
    <dbReference type="NCBI Taxonomy" id="1480154"/>
    <lineage>
        <taxon>Eukaryota</taxon>
        <taxon>Viridiplantae</taxon>
        <taxon>Streptophyta</taxon>
        <taxon>Embryophyta</taxon>
        <taxon>Marchantiophyta</taxon>
        <taxon>Marchantiopsida</taxon>
        <taxon>Marchantiidae</taxon>
        <taxon>Marchantiales</taxon>
        <taxon>Marchantiaceae</taxon>
        <taxon>Marchantia</taxon>
    </lineage>
</organism>
<comment type="caution">
    <text evidence="1">The sequence shown here is derived from an EMBL/GenBank/DDBJ whole genome shotgun (WGS) entry which is preliminary data.</text>
</comment>
<accession>A0A176W9C9</accession>
<sequence>MSDVSGTPVLSHDIFFALQHRAAYEDIFKDSLPTSFSTSKDEKPSACFAARIANQSGVMASGASQFAGANCSTGTLVGVINAVIEIGVKAGEALNRTVEVFAVKEKELIHHSEQDTEDSSTILNRSNVAH</sequence>
<proteinExistence type="predicted"/>